<dbReference type="Proteomes" id="UP001158576">
    <property type="component" value="Chromosome XSR"/>
</dbReference>
<gene>
    <name evidence="1" type="ORF">OKIOD_LOCUS4803</name>
</gene>
<organism evidence="1 2">
    <name type="scientific">Oikopleura dioica</name>
    <name type="common">Tunicate</name>
    <dbReference type="NCBI Taxonomy" id="34765"/>
    <lineage>
        <taxon>Eukaryota</taxon>
        <taxon>Metazoa</taxon>
        <taxon>Chordata</taxon>
        <taxon>Tunicata</taxon>
        <taxon>Appendicularia</taxon>
        <taxon>Copelata</taxon>
        <taxon>Oikopleuridae</taxon>
        <taxon>Oikopleura</taxon>
    </lineage>
</organism>
<keyword evidence="2" id="KW-1185">Reference proteome</keyword>
<evidence type="ECO:0000313" key="1">
    <source>
        <dbReference type="EMBL" id="CAG5094098.1"/>
    </source>
</evidence>
<name>A0ABN7SA06_OIKDI</name>
<sequence>MANGRPTRNRLRSYEQVIGRDGHPITPRCIYFATRCNTFGRWALNWWKIDRKMEQKAAERARFPSRGAWRRHGAAAGTISGGRRWVPSTRLLGG</sequence>
<evidence type="ECO:0000313" key="2">
    <source>
        <dbReference type="Proteomes" id="UP001158576"/>
    </source>
</evidence>
<protein>
    <submittedName>
        <fullName evidence="1">Oidioi.mRNA.OKI2018_I69.XSR.g13245.t1.cds</fullName>
    </submittedName>
</protein>
<dbReference type="EMBL" id="OU015569">
    <property type="protein sequence ID" value="CAG5094098.1"/>
    <property type="molecule type" value="Genomic_DNA"/>
</dbReference>
<accession>A0ABN7SA06</accession>
<reference evidence="1 2" key="1">
    <citation type="submission" date="2021-04" db="EMBL/GenBank/DDBJ databases">
        <authorList>
            <person name="Bliznina A."/>
        </authorList>
    </citation>
    <scope>NUCLEOTIDE SEQUENCE [LARGE SCALE GENOMIC DNA]</scope>
</reference>
<proteinExistence type="predicted"/>